<dbReference type="EMBL" id="BMAW01026392">
    <property type="protein sequence ID" value="GFT97161.1"/>
    <property type="molecule type" value="Genomic_DNA"/>
</dbReference>
<evidence type="ECO:0000313" key="1">
    <source>
        <dbReference type="EMBL" id="GFT97161.1"/>
    </source>
</evidence>
<accession>A0A8X6Q2Z8</accession>
<gene>
    <name evidence="1" type="ORF">NPIL_154741</name>
</gene>
<reference evidence="1" key="1">
    <citation type="submission" date="2020-08" db="EMBL/GenBank/DDBJ databases">
        <title>Multicomponent nature underlies the extraordinary mechanical properties of spider dragline silk.</title>
        <authorList>
            <person name="Kono N."/>
            <person name="Nakamura H."/>
            <person name="Mori M."/>
            <person name="Yoshida Y."/>
            <person name="Ohtoshi R."/>
            <person name="Malay A.D."/>
            <person name="Moran D.A.P."/>
            <person name="Tomita M."/>
            <person name="Numata K."/>
            <person name="Arakawa K."/>
        </authorList>
    </citation>
    <scope>NUCLEOTIDE SEQUENCE</scope>
</reference>
<evidence type="ECO:0000313" key="2">
    <source>
        <dbReference type="Proteomes" id="UP000887013"/>
    </source>
</evidence>
<organism evidence="1 2">
    <name type="scientific">Nephila pilipes</name>
    <name type="common">Giant wood spider</name>
    <name type="synonym">Nephila maculata</name>
    <dbReference type="NCBI Taxonomy" id="299642"/>
    <lineage>
        <taxon>Eukaryota</taxon>
        <taxon>Metazoa</taxon>
        <taxon>Ecdysozoa</taxon>
        <taxon>Arthropoda</taxon>
        <taxon>Chelicerata</taxon>
        <taxon>Arachnida</taxon>
        <taxon>Araneae</taxon>
        <taxon>Araneomorphae</taxon>
        <taxon>Entelegynae</taxon>
        <taxon>Araneoidea</taxon>
        <taxon>Nephilidae</taxon>
        <taxon>Nephila</taxon>
    </lineage>
</organism>
<dbReference type="Proteomes" id="UP000887013">
    <property type="component" value="Unassembled WGS sequence"/>
</dbReference>
<name>A0A8X6Q2Z8_NEPPI</name>
<dbReference type="AlphaFoldDB" id="A0A8X6Q2Z8"/>
<proteinExistence type="predicted"/>
<comment type="caution">
    <text evidence="1">The sequence shown here is derived from an EMBL/GenBank/DDBJ whole genome shotgun (WGS) entry which is preliminary data.</text>
</comment>
<protein>
    <submittedName>
        <fullName evidence="1">Uncharacterized protein</fullName>
    </submittedName>
</protein>
<keyword evidence="2" id="KW-1185">Reference proteome</keyword>
<sequence>MGVPFRSFDHIDLRCTVCRTVVASHYNIECNDKEYLVQDALNVEFATFHQEDVNICMSLSCLRLVGYAMDMKVLSDFSCRIIGDQC</sequence>